<dbReference type="GO" id="GO:0005743">
    <property type="term" value="C:mitochondrial inner membrane"/>
    <property type="evidence" value="ECO:0007669"/>
    <property type="project" value="UniProtKB-SubCell"/>
</dbReference>
<proteinExistence type="inferred from homology"/>
<evidence type="ECO:0000313" key="10">
    <source>
        <dbReference type="Proteomes" id="UP000799423"/>
    </source>
</evidence>
<dbReference type="AlphaFoldDB" id="A0A6A7B6U6"/>
<evidence type="ECO:0000256" key="7">
    <source>
        <dbReference type="ARBA" id="ARBA00023128"/>
    </source>
</evidence>
<evidence type="ECO:0000256" key="3">
    <source>
        <dbReference type="ARBA" id="ARBA00022448"/>
    </source>
</evidence>
<reference evidence="9" key="1">
    <citation type="submission" date="2020-01" db="EMBL/GenBank/DDBJ databases">
        <authorList>
            <consortium name="DOE Joint Genome Institute"/>
            <person name="Haridas S."/>
            <person name="Albert R."/>
            <person name="Binder M."/>
            <person name="Bloem J."/>
            <person name="Labutti K."/>
            <person name="Salamov A."/>
            <person name="Andreopoulos B."/>
            <person name="Baker S.E."/>
            <person name="Barry K."/>
            <person name="Bills G."/>
            <person name="Bluhm B.H."/>
            <person name="Cannon C."/>
            <person name="Castanera R."/>
            <person name="Culley D.E."/>
            <person name="Daum C."/>
            <person name="Ezra D."/>
            <person name="Gonzalez J.B."/>
            <person name="Henrissat B."/>
            <person name="Kuo A."/>
            <person name="Liang C."/>
            <person name="Lipzen A."/>
            <person name="Lutzoni F."/>
            <person name="Magnuson J."/>
            <person name="Mondo S."/>
            <person name="Nolan M."/>
            <person name="Ohm R."/>
            <person name="Pangilinan J."/>
            <person name="Park H.-J."/>
            <person name="Ramirez L."/>
            <person name="Alfaro M."/>
            <person name="Sun H."/>
            <person name="Tritt A."/>
            <person name="Yoshinaga Y."/>
            <person name="Zwiers L.-H."/>
            <person name="Turgeon B.G."/>
            <person name="Goodwin S.B."/>
            <person name="Spatafora J.W."/>
            <person name="Crous P.W."/>
            <person name="Grigoriev I.V."/>
        </authorList>
    </citation>
    <scope>NUCLEOTIDE SEQUENCE</scope>
    <source>
        <strain evidence="9">IPT5</strain>
    </source>
</reference>
<dbReference type="Pfam" id="PF04716">
    <property type="entry name" value="ETC_C1_NDUFA5"/>
    <property type="match status" value="1"/>
</dbReference>
<comment type="similarity">
    <text evidence="2">Belongs to the complex I NDUFA5 subunit family.</text>
</comment>
<accession>A0A6A7B6U6</accession>
<evidence type="ECO:0000256" key="8">
    <source>
        <dbReference type="ARBA" id="ARBA00023136"/>
    </source>
</evidence>
<keyword evidence="8" id="KW-0472">Membrane</keyword>
<evidence type="ECO:0000256" key="4">
    <source>
        <dbReference type="ARBA" id="ARBA00022660"/>
    </source>
</evidence>
<evidence type="ECO:0000256" key="1">
    <source>
        <dbReference type="ARBA" id="ARBA00004443"/>
    </source>
</evidence>
<organism evidence="9 10">
    <name type="scientific">Plenodomus tracheiphilus IPT5</name>
    <dbReference type="NCBI Taxonomy" id="1408161"/>
    <lineage>
        <taxon>Eukaryota</taxon>
        <taxon>Fungi</taxon>
        <taxon>Dikarya</taxon>
        <taxon>Ascomycota</taxon>
        <taxon>Pezizomycotina</taxon>
        <taxon>Dothideomycetes</taxon>
        <taxon>Pleosporomycetidae</taxon>
        <taxon>Pleosporales</taxon>
        <taxon>Pleosporineae</taxon>
        <taxon>Leptosphaeriaceae</taxon>
        <taxon>Plenodomus</taxon>
    </lineage>
</organism>
<keyword evidence="3" id="KW-0813">Transport</keyword>
<evidence type="ECO:0000256" key="2">
    <source>
        <dbReference type="ARBA" id="ARBA00010261"/>
    </source>
</evidence>
<keyword evidence="5" id="KW-0999">Mitochondrion inner membrane</keyword>
<evidence type="ECO:0000256" key="5">
    <source>
        <dbReference type="ARBA" id="ARBA00022792"/>
    </source>
</evidence>
<evidence type="ECO:0000313" key="9">
    <source>
        <dbReference type="EMBL" id="KAF2850467.1"/>
    </source>
</evidence>
<gene>
    <name evidence="9" type="ORF">T440DRAFT_555028</name>
</gene>
<dbReference type="PANTHER" id="PTHR12653">
    <property type="entry name" value="NADH-UBIQUINONE OXIDOREDUCTASE 13 KD-B SUBUNIT"/>
    <property type="match status" value="1"/>
</dbReference>
<evidence type="ECO:0000256" key="6">
    <source>
        <dbReference type="ARBA" id="ARBA00022982"/>
    </source>
</evidence>
<dbReference type="OrthoDB" id="286811at2759"/>
<dbReference type="PANTHER" id="PTHR12653:SF0">
    <property type="entry name" value="NADH DEHYDROGENASE [UBIQUINONE] 1 ALPHA SUBCOMPLEX SUBUNIT 5"/>
    <property type="match status" value="1"/>
</dbReference>
<keyword evidence="4" id="KW-0679">Respiratory chain</keyword>
<dbReference type="EMBL" id="MU006306">
    <property type="protein sequence ID" value="KAF2850467.1"/>
    <property type="molecule type" value="Genomic_DNA"/>
</dbReference>
<dbReference type="GO" id="GO:0022904">
    <property type="term" value="P:respiratory electron transport chain"/>
    <property type="evidence" value="ECO:0007669"/>
    <property type="project" value="InterPro"/>
</dbReference>
<protein>
    <submittedName>
        <fullName evidence="9">NADH-ubiquinone oxidoreductase-like protein 299 kDa subunit</fullName>
    </submittedName>
</protein>
<keyword evidence="7" id="KW-0496">Mitochondrion</keyword>
<keyword evidence="10" id="KW-1185">Reference proteome</keyword>
<sequence>MRAALRLFASVKPGQFLEVGAPTGLTGLLTHPSPRSALLYHYTSTLDKLKQIPESSVYRQSTEALTKHRLRIVEQSIPQGWKEWQDKIKLLINEDITNYKIVETSIGQTVILKSQAAVDEREKIAEWDGEKVQAFPEGIRTHKQRLPDVKLMKGDADYTPERAISTVIIPPEPQYTAEAISDLESQLGAGLIEEVIQVAEGEHALVDTMVAAKVWEPLVEEAPPAQWEYHERATHTQTQKP</sequence>
<comment type="subcellular location">
    <subcellularLocation>
        <location evidence="1">Mitochondrion inner membrane</location>
        <topology evidence="1">Peripheral membrane protein</topology>
        <orientation evidence="1">Matrix side</orientation>
    </subcellularLocation>
</comment>
<dbReference type="Proteomes" id="UP000799423">
    <property type="component" value="Unassembled WGS sequence"/>
</dbReference>
<name>A0A6A7B6U6_9PLEO</name>
<keyword evidence="6" id="KW-0249">Electron transport</keyword>
<dbReference type="InterPro" id="IPR006806">
    <property type="entry name" value="NDUFA5"/>
</dbReference>